<dbReference type="Pfam" id="PF12340">
    <property type="entry name" value="DUF3638"/>
    <property type="match status" value="1"/>
</dbReference>
<reference evidence="12 13" key="1">
    <citation type="submission" date="2024-07" db="EMBL/GenBank/DDBJ databases">
        <title>Section-level genome sequencing and comparative genomics of Aspergillus sections Usti and Cavernicolus.</title>
        <authorList>
            <consortium name="Lawrence Berkeley National Laboratory"/>
            <person name="Nybo J.L."/>
            <person name="Vesth T.C."/>
            <person name="Theobald S."/>
            <person name="Frisvad J.C."/>
            <person name="Larsen T.O."/>
            <person name="Kjaerboelling I."/>
            <person name="Rothschild-Mancinelli K."/>
            <person name="Lyhne E.K."/>
            <person name="Kogle M.E."/>
            <person name="Barry K."/>
            <person name="Clum A."/>
            <person name="Na H."/>
            <person name="Ledsgaard L."/>
            <person name="Lin J."/>
            <person name="Lipzen A."/>
            <person name="Kuo A."/>
            <person name="Riley R."/>
            <person name="Mondo S."/>
            <person name="Labutti K."/>
            <person name="Haridas S."/>
            <person name="Pangalinan J."/>
            <person name="Salamov A.A."/>
            <person name="Simmons B.A."/>
            <person name="Magnuson J.K."/>
            <person name="Chen J."/>
            <person name="Drula E."/>
            <person name="Henrissat B."/>
            <person name="Wiebenga A."/>
            <person name="Lubbers R.J."/>
            <person name="Gomes A.C."/>
            <person name="Makela M.R."/>
            <person name="Stajich J."/>
            <person name="Grigoriev I.V."/>
            <person name="Mortensen U.H."/>
            <person name="De Vries R.P."/>
            <person name="Baker S.E."/>
            <person name="Andersen M.R."/>
        </authorList>
    </citation>
    <scope>NUCLEOTIDE SEQUENCE [LARGE SCALE GENOMIC DNA]</scope>
    <source>
        <strain evidence="12 13">CBS 123904</strain>
    </source>
</reference>
<evidence type="ECO:0000256" key="3">
    <source>
        <dbReference type="ARBA" id="ARBA00022670"/>
    </source>
</evidence>
<sequence>MTLSNPPRCTPQEATRFLFHHIFLPLKLPQSDDYDPGHDIILLEKVIDALRSFSCHFGNESKDVFDTITTMIVRLKKTYGFQGEVSENELLKAFEILGKDGKHAFETANGMKSHRVSGGFLPVHVREQNAGVILGKYGNAIHVEAFELSPRNEAVTTTTGRLIRDFPGPAIAMDVAIFNEPGLRRTLAQTLAKMSHQPFPGTKPKVRKAKQKHDEDRDTTHPKMVTEFLMAALHPLCSSINTLQIRKNTREEVNWHNSRSPWRRSALWLFLRVILQLVFRKLSAGECVDDFYKQFMVYFMTYLLQTSAEDMSSEEVYLMNAKVVRRLLKLDLPKEPSWFPSVQQTLSRATHIIQCRWTNIMTKNLCDSDKLSLANLDFAPDIQCTFPSLDQLINEIKNRKSGRSTAVAFQPKPQLLEYLSSDLPMGPDTSSGDYQTYNLAAFEEWVALHLDAWMEHHQQEQFTCNRLGRLITQYYHSASTLYKENPEALSVMLLTVLELWVACDKSAVLAHNMLSEYDSCVPLDCFQPLLLPFKSQILRLAQAEAYLQRRQITVRNRGSGIFCDFGTPTCFSVRFFNQSEEHQLLHERIIERASQDRAQKKQELQQKQQKYRQLEALARQTECQYVEVIVDQEFGFTETRHSSSCTRCSYEAQAKSITIDCHEWPLSSDDLKAKSTVFELRVVEPFKSWRDTTLFLLLDVFKFKYTNIQRPRAECRPCGYRGLSAFITVVEGNQRIGLLSQDKPHTRTHRKNKAIVSVTEPDICLNNGLNFKYFDNTIGCFLADFETSLETTTLCTYRLPEQSSSLQQFLFRPPREPNGLSPNTAIASQFGAPTHIPLEEYRALTVLPLGLEIQWQNILLELSVPSVDFKKSETEIFIRQIIHQAGPQQPGTCLRQGHAILDDSGFTATLLGRIEEVAERIRENWEMIQGLSSLIALVLRVLSLSSSTHIRSLCVSQLKGLRQTALRWVRIIRERGSEANNDAQRNALISKSVHVALVCTETFNVEDLKSMLSVPSDLAIFVQCCMIIWNGRRSLSFENTPLFKILYHRYQILNYRCHSVLTDEVVHHRNPGLDQATQEFWAAYRPGSYWSKASDESGYWLMTRFTPDLTNEDMVVHYNLLTGEFLVDGLPLARLPLHYEGHKTYSTLFGKTQLEVMPSSSPGMQFSCQKQYMGHVVHLGQHKAPTSCGFDLSVEAAMGNSVWEVVPSRIFAGCFPDAFVEDCVHWYAADGDYVEFRPANNPWLSSTQNWFLRRNSSKTGWYLEKQGSYLVNVTSPTAKSMAEIFEPIEKPLGLHCILDGEFKTLNVEMPRLRLEFSLHSQCSVIRCRQYPGMSVNGTQLLRCLTGLRNKIVLTNHDSKDQVVLIPEGDVSWAKDGDHVDVTVKWQPETKLHAYTVDHDLGWLVDDGSLQSKLFLAYLHALTSFCLPDPLTKKTGTEQALSILRSASIRSFDQLQRDHIELLGRIASITPKRIYYPANVKEMQEIWWHSGLGSLSQHNGFFESVANIFDQDRRKRFLYAGDQKSYPLPHIEKDLLKRDNMRNSSFRVSGYGAEAHNPEYDDLYEGLDSCRASPGACRVYSLCKMLLNDIPSIQQTSTEQLTAHLWKFLSRSNAIRGSEAHFDLAEIGYGAEWTMKSSDFVTINWCSIHSLVSSRNNRFDIYRLMIWLSTMAFSGTMDMIVLETIASLFVIPGMALISSPNRAQFQPAAGFEVDLVKTGALVRKAYRQLSQTPEGLLKPTATETLKQFKARKERLLNSNRTKVCKQTLQHLESQWPTRSPSWPFSDANPKPDEYINVQKFMAGVQDSFKSWYDNREFRQYVADIAAHISLQTVQDVGNLHYLHPSRVHRVPQRRGFLSFDDFLGLPPVLNTTAPQLPKIFLDAPLKKSLPADLLRLVDNLGLQAKSNHEKWYVKQLRSSADFLLGAQEEKRLGQDVKNLEENLRGYLSQCQIFTEKMLKLIVSQMCHGQAADQATPNSLFRAKVINVVVEIKQCPRFSPALFLEQLSRHRWNQLQTNWKRCFVAHGCAITKSQWAKRLVGRMKHHDDLVKELCNPGHTNWDPFECPESLLLEIESGLLIREVQEDIAQYMTNPVLGENAVMQLNMGEGKSSVIVPIVATRLANGSCLVKIIVAKPQSRQMFEMLISKLGGLLNRQVYHLPVSRSLKLDQAEADEIGRMCRECMLQGGVMLVQPEHILSLKLMCLESFIVGKPAVGRSLLETLQFFESCSRDVVDESDENFNVKFELVYTMGAQRPVELSPQRWTMIQQILGLVRQFAPVVKREFPGSIEVEEQKSGVFPRIRLLQRDAEERLFNLITTYICDSGIDYLPIARQPRRVREAVRTYVLNPNLTPDEVAFVEDNGPAGFWTENTRSPLLLLRGLFAGGVLAFCLGQKRWRVNYGSDMKRVPVTKLSVPYRAKDNPSLRSEFSHPDVVVILTCFNYYYTGLDNNDLFLAFNHLVKSDQADMEYQLWVDDAQMLPYEYHQLVGLNLEDQNHCINHVFPALRSAKAAIDYFLDKFVFAREMKEFPDKLSASGWDIGEIKTNPTVGFSGTNDSRKLLPLSVKQLDLPKQNHTNALVLKHLLQPENSVAFIPCQQEPLQTDAKHLLDLVMNLSPPAQVILDVGAQILELGNSEVAAHWLGMLPKQGPIQAVVFVNDEDRICVIDRKGRVEPLQVSPFARQLQACFVFLDEAHTRGIDLKLPTTYRAAVTVGPHITKDKLVQACMRMRKLGNGQSVVFCIPAEIKHRILALSGKKQETEIDVSDVITWAVSETWADIRRSMPLWAVQGTRFERQKELWQTGCDENRIEMTMGQAQRFLEPESQTLERRYRPGHQQNSIINSVPGENLNLHRIVDRCREFQTLNFTSSTLQEEQERELAPEIESEREIQRPPEAVPEAHQIHPHLRDFVTTGSIKRSSDAFRPAFHSLRNTSAASFLDLTQFPSDLLVTKDFATTVKVPVGSKFTADAFQRPVRWVLSTGGCLHHFDEHTITAMIIISPYEANCLIPEIRKSGMVTLHSYGPRQNRGFSSLDHLTMYNVPEHPRNLLVPDTLRIQLNLFSGQLYLESFLEYEKLCEFLGVASVKAPEGYTVAPDGFIEQDDQGRGSRFHQSPLKFLREFISQTRKDCQDIGRTHVGRILNGQLVNRSDFLETGAEGDEGLSVDSQ</sequence>
<evidence type="ECO:0000256" key="8">
    <source>
        <dbReference type="SAM" id="MobiDB-lite"/>
    </source>
</evidence>
<dbReference type="Pfam" id="PF20255">
    <property type="entry name" value="DUF6606"/>
    <property type="match status" value="1"/>
</dbReference>
<keyword evidence="7" id="KW-0175">Coiled coil</keyword>
<gene>
    <name evidence="12" type="ORF">BJY01DRAFT_247849</name>
</gene>
<evidence type="ECO:0000259" key="9">
    <source>
        <dbReference type="Pfam" id="PF12340"/>
    </source>
</evidence>
<evidence type="ECO:0000313" key="12">
    <source>
        <dbReference type="EMBL" id="KAL2845028.1"/>
    </source>
</evidence>
<comment type="caution">
    <text evidence="12">The sequence shown here is derived from an EMBL/GenBank/DDBJ whole genome shotgun (WGS) entry which is preliminary data.</text>
</comment>
<dbReference type="Pfam" id="PF12359">
    <property type="entry name" value="DUF3645"/>
    <property type="match status" value="1"/>
</dbReference>
<dbReference type="EC" id="3.4.19.12" evidence="2"/>
<feature type="domain" description="DUF3645" evidence="10">
    <location>
        <begin position="2402"/>
        <end position="2437"/>
    </location>
</feature>
<feature type="compositionally biased region" description="Basic and acidic residues" evidence="8">
    <location>
        <begin position="2875"/>
        <end position="2887"/>
    </location>
</feature>
<organism evidence="12 13">
    <name type="scientific">Aspergillus pseudoustus</name>
    <dbReference type="NCBI Taxonomy" id="1810923"/>
    <lineage>
        <taxon>Eukaryota</taxon>
        <taxon>Fungi</taxon>
        <taxon>Dikarya</taxon>
        <taxon>Ascomycota</taxon>
        <taxon>Pezizomycotina</taxon>
        <taxon>Eurotiomycetes</taxon>
        <taxon>Eurotiomycetidae</taxon>
        <taxon>Eurotiales</taxon>
        <taxon>Aspergillaceae</taxon>
        <taxon>Aspergillus</taxon>
        <taxon>Aspergillus subgen. Nidulantes</taxon>
    </lineage>
</organism>
<keyword evidence="6" id="KW-0788">Thiol protease</keyword>
<evidence type="ECO:0000259" key="11">
    <source>
        <dbReference type="Pfam" id="PF20255"/>
    </source>
</evidence>
<dbReference type="InterPro" id="IPR051346">
    <property type="entry name" value="OTU_Deubiquitinase"/>
</dbReference>
<feature type="coiled-coil region" evidence="7">
    <location>
        <begin position="1928"/>
        <end position="1955"/>
    </location>
</feature>
<evidence type="ECO:0000256" key="5">
    <source>
        <dbReference type="ARBA" id="ARBA00022801"/>
    </source>
</evidence>
<keyword evidence="13" id="KW-1185">Reference proteome</keyword>
<dbReference type="InterPro" id="IPR022105">
    <property type="entry name" value="DUF3645"/>
</dbReference>
<dbReference type="InterPro" id="IPR046541">
    <property type="entry name" value="DUF6606"/>
</dbReference>
<evidence type="ECO:0000313" key="13">
    <source>
        <dbReference type="Proteomes" id="UP001610446"/>
    </source>
</evidence>
<protein>
    <recommendedName>
        <fullName evidence="2">ubiquitinyl hydrolase 1</fullName>
        <ecNumber evidence="2">3.4.19.12</ecNumber>
    </recommendedName>
</protein>
<keyword evidence="4" id="KW-0833">Ubl conjugation pathway</keyword>
<dbReference type="PANTHER" id="PTHR13367">
    <property type="entry name" value="UBIQUITIN THIOESTERASE"/>
    <property type="match status" value="1"/>
</dbReference>
<proteinExistence type="predicted"/>
<dbReference type="PANTHER" id="PTHR13367:SF34">
    <property type="match status" value="1"/>
</dbReference>
<dbReference type="InterPro" id="IPR022099">
    <property type="entry name" value="DUF3638"/>
</dbReference>
<keyword evidence="5" id="KW-0378">Hydrolase</keyword>
<accession>A0ABR4JY83</accession>
<keyword evidence="3" id="KW-0645">Protease</keyword>
<feature type="domain" description="DUF6606" evidence="11">
    <location>
        <begin position="18"/>
        <end position="305"/>
    </location>
</feature>
<evidence type="ECO:0000256" key="1">
    <source>
        <dbReference type="ARBA" id="ARBA00000707"/>
    </source>
</evidence>
<evidence type="ECO:0000256" key="7">
    <source>
        <dbReference type="SAM" id="Coils"/>
    </source>
</evidence>
<feature type="domain" description="DUF3638" evidence="9">
    <location>
        <begin position="2056"/>
        <end position="2278"/>
    </location>
</feature>
<evidence type="ECO:0000259" key="10">
    <source>
        <dbReference type="Pfam" id="PF12359"/>
    </source>
</evidence>
<feature type="region of interest" description="Disordered" evidence="8">
    <location>
        <begin position="2868"/>
        <end position="2887"/>
    </location>
</feature>
<evidence type="ECO:0000256" key="2">
    <source>
        <dbReference type="ARBA" id="ARBA00012759"/>
    </source>
</evidence>
<name>A0ABR4JY83_9EURO</name>
<dbReference type="EMBL" id="JBFXLU010000075">
    <property type="protein sequence ID" value="KAL2845028.1"/>
    <property type="molecule type" value="Genomic_DNA"/>
</dbReference>
<evidence type="ECO:0000256" key="6">
    <source>
        <dbReference type="ARBA" id="ARBA00022807"/>
    </source>
</evidence>
<feature type="region of interest" description="Disordered" evidence="8">
    <location>
        <begin position="196"/>
        <end position="220"/>
    </location>
</feature>
<dbReference type="Proteomes" id="UP001610446">
    <property type="component" value="Unassembled WGS sequence"/>
</dbReference>
<feature type="coiled-coil region" evidence="7">
    <location>
        <begin position="590"/>
        <end position="624"/>
    </location>
</feature>
<evidence type="ECO:0000256" key="4">
    <source>
        <dbReference type="ARBA" id="ARBA00022786"/>
    </source>
</evidence>
<comment type="catalytic activity">
    <reaction evidence="1">
        <text>Thiol-dependent hydrolysis of ester, thioester, amide, peptide and isopeptide bonds formed by the C-terminal Gly of ubiquitin (a 76-residue protein attached to proteins as an intracellular targeting signal).</text>
        <dbReference type="EC" id="3.4.19.12"/>
    </reaction>
</comment>